<evidence type="ECO:0000313" key="3">
    <source>
        <dbReference type="Proteomes" id="UP000298381"/>
    </source>
</evidence>
<keyword evidence="3" id="KW-1185">Reference proteome</keyword>
<dbReference type="PROSITE" id="PS51257">
    <property type="entry name" value="PROKAR_LIPOPROTEIN"/>
    <property type="match status" value="1"/>
</dbReference>
<evidence type="ECO:0000313" key="2">
    <source>
        <dbReference type="EMBL" id="TFZ39394.1"/>
    </source>
</evidence>
<proteinExistence type="predicted"/>
<keyword evidence="1" id="KW-0732">Signal</keyword>
<sequence length="160" mass="18684">MKKRTIILLVMAYVLVLAGCTSQEEQTETESLVGYIVIEDNTLYLDRVEIVTIEDIDRIAELELNQNEDLPNGYYIYNPDIEKEEYELTDKTLYTFIDSDLLFINDKDSDRSYTTTKKEEFIQHLETSYSDEPPAQRVPFFIEVKDGEVISITEKLEFTI</sequence>
<dbReference type="OrthoDB" id="2615824at2"/>
<feature type="chain" id="PRO_5039650674" evidence="1">
    <location>
        <begin position="19"/>
        <end position="160"/>
    </location>
</feature>
<dbReference type="AlphaFoldDB" id="A0A4Z0D4P8"/>
<gene>
    <name evidence="2" type="ORF">E4100_08570</name>
</gene>
<organism evidence="2 3">
    <name type="scientific">Soehngenia longivitae</name>
    <dbReference type="NCBI Taxonomy" id="2562294"/>
    <lineage>
        <taxon>Bacteria</taxon>
        <taxon>Bacillati</taxon>
        <taxon>Bacillota</taxon>
        <taxon>Tissierellia</taxon>
        <taxon>Tissierellales</taxon>
        <taxon>Tissierellaceae</taxon>
        <taxon>Soehngenia</taxon>
    </lineage>
</organism>
<evidence type="ECO:0000256" key="1">
    <source>
        <dbReference type="SAM" id="SignalP"/>
    </source>
</evidence>
<dbReference type="RefSeq" id="WP_135271636.1">
    <property type="nucleotide sequence ID" value="NZ_SRIB01000013.1"/>
</dbReference>
<feature type="signal peptide" evidence="1">
    <location>
        <begin position="1"/>
        <end position="18"/>
    </location>
</feature>
<protein>
    <submittedName>
        <fullName evidence="2">Uncharacterized protein</fullName>
    </submittedName>
</protein>
<comment type="caution">
    <text evidence="2">The sequence shown here is derived from an EMBL/GenBank/DDBJ whole genome shotgun (WGS) entry which is preliminary data.</text>
</comment>
<name>A0A4Z0D4P8_9FIRM</name>
<dbReference type="EMBL" id="SRIB01000013">
    <property type="protein sequence ID" value="TFZ39394.1"/>
    <property type="molecule type" value="Genomic_DNA"/>
</dbReference>
<dbReference type="Proteomes" id="UP000298381">
    <property type="component" value="Unassembled WGS sequence"/>
</dbReference>
<reference evidence="2 3" key="1">
    <citation type="submission" date="2019-03" db="EMBL/GenBank/DDBJ databases">
        <title>Draft genome sequence data and analysis of a Fermenting Bacterium, Soehngenia longevitae strain 1933PT, isolated from petroleum reservoir in Azerbaijan.</title>
        <authorList>
            <person name="Grouzdev D.S."/>
            <person name="Bidzhieva S.K."/>
            <person name="Sokolova D.S."/>
            <person name="Tourova T.P."/>
            <person name="Poltaraus A.B."/>
            <person name="Nazina T.N."/>
        </authorList>
    </citation>
    <scope>NUCLEOTIDE SEQUENCE [LARGE SCALE GENOMIC DNA]</scope>
    <source>
        <strain evidence="2 3">1933P</strain>
    </source>
</reference>
<accession>A0A4Z0D4P8</accession>